<proteinExistence type="predicted"/>
<evidence type="ECO:0000313" key="3">
    <source>
        <dbReference type="Proteomes" id="UP000438429"/>
    </source>
</evidence>
<accession>A0A6A4SML1</accession>
<dbReference type="AlphaFoldDB" id="A0A6A4SML1"/>
<organism evidence="2 3">
    <name type="scientific">Scophthalmus maximus</name>
    <name type="common">Turbot</name>
    <name type="synonym">Psetta maxima</name>
    <dbReference type="NCBI Taxonomy" id="52904"/>
    <lineage>
        <taxon>Eukaryota</taxon>
        <taxon>Metazoa</taxon>
        <taxon>Chordata</taxon>
        <taxon>Craniata</taxon>
        <taxon>Vertebrata</taxon>
        <taxon>Euteleostomi</taxon>
        <taxon>Actinopterygii</taxon>
        <taxon>Neopterygii</taxon>
        <taxon>Teleostei</taxon>
        <taxon>Neoteleostei</taxon>
        <taxon>Acanthomorphata</taxon>
        <taxon>Carangaria</taxon>
        <taxon>Pleuronectiformes</taxon>
        <taxon>Pleuronectoidei</taxon>
        <taxon>Scophthalmidae</taxon>
        <taxon>Scophthalmus</taxon>
    </lineage>
</organism>
<name>A0A6A4SML1_SCOMX</name>
<feature type="transmembrane region" description="Helical" evidence="1">
    <location>
        <begin position="61"/>
        <end position="80"/>
    </location>
</feature>
<comment type="caution">
    <text evidence="2">The sequence shown here is derived from an EMBL/GenBank/DDBJ whole genome shotgun (WGS) entry which is preliminary data.</text>
</comment>
<evidence type="ECO:0000313" key="2">
    <source>
        <dbReference type="EMBL" id="KAF0034407.1"/>
    </source>
</evidence>
<gene>
    <name evidence="2" type="ORF">F2P81_012165</name>
</gene>
<keyword evidence="1" id="KW-0472">Membrane</keyword>
<feature type="transmembrane region" description="Helical" evidence="1">
    <location>
        <begin position="21"/>
        <end position="41"/>
    </location>
</feature>
<dbReference type="EMBL" id="VEVO01000011">
    <property type="protein sequence ID" value="KAF0034407.1"/>
    <property type="molecule type" value="Genomic_DNA"/>
</dbReference>
<protein>
    <submittedName>
        <fullName evidence="2">Uncharacterized protein</fullName>
    </submittedName>
</protein>
<evidence type="ECO:0000256" key="1">
    <source>
        <dbReference type="SAM" id="Phobius"/>
    </source>
</evidence>
<dbReference type="Proteomes" id="UP000438429">
    <property type="component" value="Unassembled WGS sequence"/>
</dbReference>
<keyword evidence="1" id="KW-1133">Transmembrane helix</keyword>
<sequence length="81" mass="9078">MLSFGLCRRIVKKRSDGERVIVFELGIHFMHLSTVLRKFMIFQSRLSGDKLCVVPSVVQQLGLPAVLLIIIIIIIITTAAN</sequence>
<keyword evidence="1" id="KW-0812">Transmembrane</keyword>
<reference evidence="2 3" key="1">
    <citation type="submission" date="2019-06" db="EMBL/GenBank/DDBJ databases">
        <title>Draft genomes of female and male turbot (Scophthalmus maximus).</title>
        <authorList>
            <person name="Xu H."/>
            <person name="Xu X.-W."/>
            <person name="Shao C."/>
            <person name="Chen S."/>
        </authorList>
    </citation>
    <scope>NUCLEOTIDE SEQUENCE [LARGE SCALE GENOMIC DNA]</scope>
    <source>
        <strain evidence="2">Ysfricsl-2016a</strain>
        <tissue evidence="2">Blood</tissue>
    </source>
</reference>